<evidence type="ECO:0000256" key="2">
    <source>
        <dbReference type="ARBA" id="ARBA00022908"/>
    </source>
</evidence>
<dbReference type="PROSITE" id="PS51898">
    <property type="entry name" value="TYR_RECOMBINASE"/>
    <property type="match status" value="1"/>
</dbReference>
<evidence type="ECO:0000256" key="5">
    <source>
        <dbReference type="PROSITE-ProRule" id="PRU01248"/>
    </source>
</evidence>
<dbReference type="InterPro" id="IPR050090">
    <property type="entry name" value="Tyrosine_recombinase_XerCD"/>
</dbReference>
<evidence type="ECO:0000313" key="9">
    <source>
        <dbReference type="Proteomes" id="UP000229559"/>
    </source>
</evidence>
<evidence type="ECO:0000259" key="6">
    <source>
        <dbReference type="PROSITE" id="PS51898"/>
    </source>
</evidence>
<dbReference type="InterPro" id="IPR013762">
    <property type="entry name" value="Integrase-like_cat_sf"/>
</dbReference>
<dbReference type="AlphaFoldDB" id="A0A2M6YQG0"/>
<dbReference type="CDD" id="cd00397">
    <property type="entry name" value="DNA_BRE_C"/>
    <property type="match status" value="1"/>
</dbReference>
<evidence type="ECO:0000313" key="8">
    <source>
        <dbReference type="EMBL" id="PIU33388.1"/>
    </source>
</evidence>
<dbReference type="EMBL" id="PEXA01000009">
    <property type="protein sequence ID" value="PIU33388.1"/>
    <property type="molecule type" value="Genomic_DNA"/>
</dbReference>
<proteinExistence type="inferred from homology"/>
<dbReference type="SUPFAM" id="SSF56349">
    <property type="entry name" value="DNA breaking-rejoining enzymes"/>
    <property type="match status" value="1"/>
</dbReference>
<dbReference type="InterPro" id="IPR044068">
    <property type="entry name" value="CB"/>
</dbReference>
<sequence length="287" mass="33325">MTEDKSLITAQKKFIDYLKKQGKSSSTILAYNNDLNQFADFLSKRQITQVNSIGKEQIEEFKEYLVYNKYLPKSASRKLNAIKSFFRYSKNQNLIEANPTENVEYPQYETKPPRILSQMEYRALRDAVRNDIRLAAVVELLLQTGLRIGELARLELDDIKDNQLRIRAYESQPERNITFSPAAKKALDRWLELRPKTKTKNVFITKTGKPFLIRNIRTIVNRYFKEAGIKDVTINDLRHTFIAHQLANGASVVLIQKMVGHKRLSTTEKYLNLINQSPEAKVKLEEL</sequence>
<evidence type="ECO:0000256" key="4">
    <source>
        <dbReference type="ARBA" id="ARBA00023172"/>
    </source>
</evidence>
<keyword evidence="3 5" id="KW-0238">DNA-binding</keyword>
<dbReference type="Gene3D" id="1.10.150.130">
    <property type="match status" value="1"/>
</dbReference>
<organism evidence="8 9">
    <name type="scientific">Candidatus Shapirobacteria bacterium CG07_land_8_20_14_0_80_39_12</name>
    <dbReference type="NCBI Taxonomy" id="1974480"/>
    <lineage>
        <taxon>Bacteria</taxon>
        <taxon>Candidatus Shapironibacteriota</taxon>
    </lineage>
</organism>
<evidence type="ECO:0000256" key="3">
    <source>
        <dbReference type="ARBA" id="ARBA00023125"/>
    </source>
</evidence>
<gene>
    <name evidence="8" type="ORF">COT04_00255</name>
</gene>
<dbReference type="GO" id="GO:0003677">
    <property type="term" value="F:DNA binding"/>
    <property type="evidence" value="ECO:0007669"/>
    <property type="project" value="UniProtKB-UniRule"/>
</dbReference>
<evidence type="ECO:0000256" key="1">
    <source>
        <dbReference type="ARBA" id="ARBA00008857"/>
    </source>
</evidence>
<dbReference type="PANTHER" id="PTHR30349:SF41">
    <property type="entry name" value="INTEGRASE_RECOMBINASE PROTEIN MJ0367-RELATED"/>
    <property type="match status" value="1"/>
</dbReference>
<dbReference type="InterPro" id="IPR011010">
    <property type="entry name" value="DNA_brk_join_enz"/>
</dbReference>
<dbReference type="PROSITE" id="PS51900">
    <property type="entry name" value="CB"/>
    <property type="match status" value="1"/>
</dbReference>
<accession>A0A2M6YQG0</accession>
<dbReference type="Proteomes" id="UP000229559">
    <property type="component" value="Unassembled WGS sequence"/>
</dbReference>
<dbReference type="GO" id="GO:0015074">
    <property type="term" value="P:DNA integration"/>
    <property type="evidence" value="ECO:0007669"/>
    <property type="project" value="UniProtKB-KW"/>
</dbReference>
<keyword evidence="4" id="KW-0233">DNA recombination</keyword>
<evidence type="ECO:0000259" key="7">
    <source>
        <dbReference type="PROSITE" id="PS51900"/>
    </source>
</evidence>
<reference evidence="9" key="1">
    <citation type="submission" date="2017-09" db="EMBL/GenBank/DDBJ databases">
        <title>Depth-based differentiation of microbial function through sediment-hosted aquifers and enrichment of novel symbionts in the deep terrestrial subsurface.</title>
        <authorList>
            <person name="Probst A.J."/>
            <person name="Ladd B."/>
            <person name="Jarett J.K."/>
            <person name="Geller-Mcgrath D.E."/>
            <person name="Sieber C.M.K."/>
            <person name="Emerson J.B."/>
            <person name="Anantharaman K."/>
            <person name="Thomas B.C."/>
            <person name="Malmstrom R."/>
            <person name="Stieglmeier M."/>
            <person name="Klingl A."/>
            <person name="Woyke T."/>
            <person name="Ryan C.M."/>
            <person name="Banfield J.F."/>
        </authorList>
    </citation>
    <scope>NUCLEOTIDE SEQUENCE [LARGE SCALE GENOMIC DNA]</scope>
</reference>
<keyword evidence="2" id="KW-0229">DNA integration</keyword>
<dbReference type="Gene3D" id="1.10.443.10">
    <property type="entry name" value="Intergrase catalytic core"/>
    <property type="match status" value="1"/>
</dbReference>
<dbReference type="InterPro" id="IPR004107">
    <property type="entry name" value="Integrase_SAM-like_N"/>
</dbReference>
<protein>
    <recommendedName>
        <fullName evidence="10">Tyrosine recombinase XerC</fullName>
    </recommendedName>
</protein>
<dbReference type="Pfam" id="PF02899">
    <property type="entry name" value="Phage_int_SAM_1"/>
    <property type="match status" value="1"/>
</dbReference>
<dbReference type="PANTHER" id="PTHR30349">
    <property type="entry name" value="PHAGE INTEGRASE-RELATED"/>
    <property type="match status" value="1"/>
</dbReference>
<feature type="domain" description="Tyr recombinase" evidence="6">
    <location>
        <begin position="111"/>
        <end position="283"/>
    </location>
</feature>
<comment type="caution">
    <text evidence="8">The sequence shown here is derived from an EMBL/GenBank/DDBJ whole genome shotgun (WGS) entry which is preliminary data.</text>
</comment>
<feature type="domain" description="Core-binding (CB)" evidence="7">
    <location>
        <begin position="5"/>
        <end position="90"/>
    </location>
</feature>
<evidence type="ECO:0008006" key="10">
    <source>
        <dbReference type="Google" id="ProtNLM"/>
    </source>
</evidence>
<comment type="similarity">
    <text evidence="1">Belongs to the 'phage' integrase family.</text>
</comment>
<dbReference type="Pfam" id="PF00589">
    <property type="entry name" value="Phage_integrase"/>
    <property type="match status" value="1"/>
</dbReference>
<dbReference type="GO" id="GO:0006310">
    <property type="term" value="P:DNA recombination"/>
    <property type="evidence" value="ECO:0007669"/>
    <property type="project" value="UniProtKB-KW"/>
</dbReference>
<dbReference type="InterPro" id="IPR002104">
    <property type="entry name" value="Integrase_catalytic"/>
</dbReference>
<dbReference type="InterPro" id="IPR010998">
    <property type="entry name" value="Integrase_recombinase_N"/>
</dbReference>
<name>A0A2M6YQG0_9BACT</name>